<dbReference type="KEGG" id="fcy:FRACYDRAFT_245981"/>
<proteinExistence type="predicted"/>
<reference evidence="2 3" key="1">
    <citation type="submission" date="2016-09" db="EMBL/GenBank/DDBJ databases">
        <title>Extensive genetic diversity and differential bi-allelic expression allows diatom success in the polar Southern Ocean.</title>
        <authorList>
            <consortium name="DOE Joint Genome Institute"/>
            <person name="Mock T."/>
            <person name="Otillar R.P."/>
            <person name="Strauss J."/>
            <person name="Dupont C."/>
            <person name="Frickenhaus S."/>
            <person name="Maumus F."/>
            <person name="Mcmullan M."/>
            <person name="Sanges R."/>
            <person name="Schmutz J."/>
            <person name="Toseland A."/>
            <person name="Valas R."/>
            <person name="Veluchamy A."/>
            <person name="Ward B.J."/>
            <person name="Allen A."/>
            <person name="Barry K."/>
            <person name="Falciatore A."/>
            <person name="Ferrante M."/>
            <person name="Fortunato A.E."/>
            <person name="Gloeckner G."/>
            <person name="Gruber A."/>
            <person name="Hipkin R."/>
            <person name="Janech M."/>
            <person name="Kroth P."/>
            <person name="Leese F."/>
            <person name="Lindquist E."/>
            <person name="Lyon B.R."/>
            <person name="Martin J."/>
            <person name="Mayer C."/>
            <person name="Parker M."/>
            <person name="Quesneville H."/>
            <person name="Raymond J."/>
            <person name="Uhlig C."/>
            <person name="Valentin K.U."/>
            <person name="Worden A.Z."/>
            <person name="Armbrust E.V."/>
            <person name="Bowler C."/>
            <person name="Green B."/>
            <person name="Moulton V."/>
            <person name="Van Oosterhout C."/>
            <person name="Grigoriev I."/>
        </authorList>
    </citation>
    <scope>NUCLEOTIDE SEQUENCE [LARGE SCALE GENOMIC DNA]</scope>
    <source>
        <strain evidence="2 3">CCMP1102</strain>
    </source>
</reference>
<feature type="region of interest" description="Disordered" evidence="1">
    <location>
        <begin position="1"/>
        <end position="25"/>
    </location>
</feature>
<keyword evidence="3" id="KW-1185">Reference proteome</keyword>
<dbReference type="Proteomes" id="UP000095751">
    <property type="component" value="Unassembled WGS sequence"/>
</dbReference>
<feature type="region of interest" description="Disordered" evidence="1">
    <location>
        <begin position="41"/>
        <end position="63"/>
    </location>
</feature>
<sequence length="300" mass="31574">MYMQSPTAKNIWASGSESGGGDGEDFDTIEIQITYQEAVDLSEDSSGSTITEDNKQSPGTFGGSIEEQEELASIALLSVSALVYHQVYHPVVAPQVHQVQALVLLTNNATIQDDTNEAPTITILFVPVLAEENSAYSDDLNEKLSTPPRPFELLDDLPLPDLPLDDDPDLLDFPLPPLLLVPVVPLDVVLVVGRALGTKVVSSSSPSSPPPLLPRADGRLVRRDDDDDGTDVMVGLIVVPESVGSIVVGSIVVVVVVVACAIGDGVGETTTEEAIGDGVGRMPAKEFSGNESFCAVTITA</sequence>
<dbReference type="InParanoid" id="A0A1E7EZR2"/>
<accession>A0A1E7EZR2</accession>
<dbReference type="AlphaFoldDB" id="A0A1E7EZR2"/>
<evidence type="ECO:0000256" key="1">
    <source>
        <dbReference type="SAM" id="MobiDB-lite"/>
    </source>
</evidence>
<gene>
    <name evidence="2" type="ORF">FRACYDRAFT_245981</name>
</gene>
<feature type="region of interest" description="Disordered" evidence="1">
    <location>
        <begin position="200"/>
        <end position="225"/>
    </location>
</feature>
<feature type="compositionally biased region" description="Polar residues" evidence="1">
    <location>
        <begin position="44"/>
        <end position="59"/>
    </location>
</feature>
<name>A0A1E7EZR2_9STRA</name>
<evidence type="ECO:0000313" key="2">
    <source>
        <dbReference type="EMBL" id="OEU11421.1"/>
    </source>
</evidence>
<dbReference type="EMBL" id="KV784368">
    <property type="protein sequence ID" value="OEU11421.1"/>
    <property type="molecule type" value="Genomic_DNA"/>
</dbReference>
<organism evidence="2 3">
    <name type="scientific">Fragilariopsis cylindrus CCMP1102</name>
    <dbReference type="NCBI Taxonomy" id="635003"/>
    <lineage>
        <taxon>Eukaryota</taxon>
        <taxon>Sar</taxon>
        <taxon>Stramenopiles</taxon>
        <taxon>Ochrophyta</taxon>
        <taxon>Bacillariophyta</taxon>
        <taxon>Bacillariophyceae</taxon>
        <taxon>Bacillariophycidae</taxon>
        <taxon>Bacillariales</taxon>
        <taxon>Bacillariaceae</taxon>
        <taxon>Fragilariopsis</taxon>
    </lineage>
</organism>
<evidence type="ECO:0000313" key="3">
    <source>
        <dbReference type="Proteomes" id="UP000095751"/>
    </source>
</evidence>
<protein>
    <submittedName>
        <fullName evidence="2">Uncharacterized protein</fullName>
    </submittedName>
</protein>